<evidence type="ECO:0000313" key="1">
    <source>
        <dbReference type="EMBL" id="GBN61568.1"/>
    </source>
</evidence>
<dbReference type="Proteomes" id="UP000499080">
    <property type="component" value="Unassembled WGS sequence"/>
</dbReference>
<sequence length="89" mass="10095">MCFSDSGHLKRDDSSESRGGLWIPMGHLARWVASWQLICFPRDFGWIEIFTVYVACCILQSSHPHATEPTAGLRFLSVWWSVDSYGPSC</sequence>
<accession>A0A4Y2QBN8</accession>
<reference evidence="1 2" key="1">
    <citation type="journal article" date="2019" name="Sci. Rep.">
        <title>Orb-weaving spider Araneus ventricosus genome elucidates the spidroin gene catalogue.</title>
        <authorList>
            <person name="Kono N."/>
            <person name="Nakamura H."/>
            <person name="Ohtoshi R."/>
            <person name="Moran D.A.P."/>
            <person name="Shinohara A."/>
            <person name="Yoshida Y."/>
            <person name="Fujiwara M."/>
            <person name="Mori M."/>
            <person name="Tomita M."/>
            <person name="Arakawa K."/>
        </authorList>
    </citation>
    <scope>NUCLEOTIDE SEQUENCE [LARGE SCALE GENOMIC DNA]</scope>
</reference>
<name>A0A4Y2QBN8_ARAVE</name>
<evidence type="ECO:0000313" key="2">
    <source>
        <dbReference type="Proteomes" id="UP000499080"/>
    </source>
</evidence>
<dbReference type="EMBL" id="BGPR01013650">
    <property type="protein sequence ID" value="GBN61568.1"/>
    <property type="molecule type" value="Genomic_DNA"/>
</dbReference>
<proteinExistence type="predicted"/>
<protein>
    <submittedName>
        <fullName evidence="1">Uncharacterized protein</fullName>
    </submittedName>
</protein>
<organism evidence="1 2">
    <name type="scientific">Araneus ventricosus</name>
    <name type="common">Orbweaver spider</name>
    <name type="synonym">Epeira ventricosa</name>
    <dbReference type="NCBI Taxonomy" id="182803"/>
    <lineage>
        <taxon>Eukaryota</taxon>
        <taxon>Metazoa</taxon>
        <taxon>Ecdysozoa</taxon>
        <taxon>Arthropoda</taxon>
        <taxon>Chelicerata</taxon>
        <taxon>Arachnida</taxon>
        <taxon>Araneae</taxon>
        <taxon>Araneomorphae</taxon>
        <taxon>Entelegynae</taxon>
        <taxon>Araneoidea</taxon>
        <taxon>Araneidae</taxon>
        <taxon>Araneus</taxon>
    </lineage>
</organism>
<keyword evidence="2" id="KW-1185">Reference proteome</keyword>
<comment type="caution">
    <text evidence="1">The sequence shown here is derived from an EMBL/GenBank/DDBJ whole genome shotgun (WGS) entry which is preliminary data.</text>
</comment>
<dbReference type="AlphaFoldDB" id="A0A4Y2QBN8"/>
<gene>
    <name evidence="1" type="ORF">AVEN_15091_1</name>
</gene>